<evidence type="ECO:0000256" key="1">
    <source>
        <dbReference type="SAM" id="Phobius"/>
    </source>
</evidence>
<dbReference type="InterPro" id="IPR005135">
    <property type="entry name" value="Endo/exonuclease/phosphatase"/>
</dbReference>
<dbReference type="InterPro" id="IPR036691">
    <property type="entry name" value="Endo/exonu/phosph_ase_sf"/>
</dbReference>
<gene>
    <name evidence="3" type="ORF">GGR31_002804</name>
</gene>
<dbReference type="EMBL" id="JAVDQA010000011">
    <property type="protein sequence ID" value="MDR6302125.1"/>
    <property type="molecule type" value="Genomic_DNA"/>
</dbReference>
<reference evidence="3 4" key="1">
    <citation type="submission" date="2023-07" db="EMBL/GenBank/DDBJ databases">
        <title>Genomic Encyclopedia of Type Strains, Phase IV (KMG-IV): sequencing the most valuable type-strain genomes for metagenomic binning, comparative biology and taxonomic classification.</title>
        <authorList>
            <person name="Goeker M."/>
        </authorList>
    </citation>
    <scope>NUCLEOTIDE SEQUENCE [LARGE SCALE GENOMIC DNA]</scope>
    <source>
        <strain evidence="3 4">DSM 102814</strain>
    </source>
</reference>
<name>A0ABU1KA48_9FLAO</name>
<evidence type="ECO:0000313" key="4">
    <source>
        <dbReference type="Proteomes" id="UP001257659"/>
    </source>
</evidence>
<evidence type="ECO:0000259" key="2">
    <source>
        <dbReference type="Pfam" id="PF03372"/>
    </source>
</evidence>
<keyword evidence="1" id="KW-0472">Membrane</keyword>
<evidence type="ECO:0000313" key="3">
    <source>
        <dbReference type="EMBL" id="MDR6302125.1"/>
    </source>
</evidence>
<dbReference type="SUPFAM" id="SSF56219">
    <property type="entry name" value="DNase I-like"/>
    <property type="match status" value="1"/>
</dbReference>
<feature type="transmembrane region" description="Helical" evidence="1">
    <location>
        <begin position="7"/>
        <end position="29"/>
    </location>
</feature>
<keyword evidence="3" id="KW-0378">Hydrolase</keyword>
<dbReference type="Gene3D" id="3.60.10.10">
    <property type="entry name" value="Endonuclease/exonuclease/phosphatase"/>
    <property type="match status" value="1"/>
</dbReference>
<keyword evidence="3" id="KW-0540">Nuclease</keyword>
<dbReference type="GO" id="GO:0004519">
    <property type="term" value="F:endonuclease activity"/>
    <property type="evidence" value="ECO:0007669"/>
    <property type="project" value="UniProtKB-KW"/>
</dbReference>
<keyword evidence="4" id="KW-1185">Reference proteome</keyword>
<feature type="transmembrane region" description="Helical" evidence="1">
    <location>
        <begin position="65"/>
        <end position="83"/>
    </location>
</feature>
<keyword evidence="3" id="KW-0255">Endonuclease</keyword>
<organism evidence="3 4">
    <name type="scientific">Mesonia maritima</name>
    <dbReference type="NCBI Taxonomy" id="1793873"/>
    <lineage>
        <taxon>Bacteria</taxon>
        <taxon>Pseudomonadati</taxon>
        <taxon>Bacteroidota</taxon>
        <taxon>Flavobacteriia</taxon>
        <taxon>Flavobacteriales</taxon>
        <taxon>Flavobacteriaceae</taxon>
        <taxon>Mesonia</taxon>
    </lineage>
</organism>
<accession>A0ABU1KA48</accession>
<comment type="caution">
    <text evidence="3">The sequence shown here is derived from an EMBL/GenBank/DDBJ whole genome shotgun (WGS) entry which is preliminary data.</text>
</comment>
<feature type="transmembrane region" description="Helical" evidence="1">
    <location>
        <begin position="35"/>
        <end position="53"/>
    </location>
</feature>
<sequence>MRLKNVLVAFGVLAIILTIIPLFTANYWWIRIFDFPHGQLTALTLLAILFYFFRFDIRSKKDYGFMIILSACFIFQMTKIVPYTPFSSYEVKNATSKKNTISILASNVLQKNDHYIKLKNRITEQNPDLVLLMEANETWKDSMASILKSYSYRVECPLENTYGMLLYSKKKLFNPEINFLISDSIPSIHAKLKMDSGAIIQLYATHPTPPTPQHNPRSTDRDGEMMLIAKKARENDLPILVIGDFNDVAWSQTTQEFQKISGLLDPRIGRGFFSTYNANNFLLRWPLDHMFSSEHFGLNEIERLKDIGSDHFPIYAKFNLENYTRTKRKVPKLKQKEVEKINEEIEKAKEDEG</sequence>
<protein>
    <submittedName>
        <fullName evidence="3">Endonuclease/exonuclease/phosphatase (EEP) superfamily protein YafD</fullName>
    </submittedName>
</protein>
<keyword evidence="1" id="KW-1133">Transmembrane helix</keyword>
<dbReference type="Pfam" id="PF03372">
    <property type="entry name" value="Exo_endo_phos"/>
    <property type="match status" value="1"/>
</dbReference>
<feature type="domain" description="Endonuclease/exonuclease/phosphatase" evidence="2">
    <location>
        <begin position="109"/>
        <end position="311"/>
    </location>
</feature>
<proteinExistence type="predicted"/>
<dbReference type="Proteomes" id="UP001257659">
    <property type="component" value="Unassembled WGS sequence"/>
</dbReference>
<keyword evidence="1" id="KW-0812">Transmembrane</keyword>
<dbReference type="RefSeq" id="WP_309730402.1">
    <property type="nucleotide sequence ID" value="NZ_JAVDQA010000011.1"/>
</dbReference>